<reference evidence="2 3" key="1">
    <citation type="submission" date="2016-07" db="EMBL/GenBank/DDBJ databases">
        <title>Multiple horizontal gene transfer events from other fungi enriched the ability of initially mycotrophic Trichoderma (Ascomycota) to feed on dead plant biomass.</title>
        <authorList>
            <consortium name="DOE Joint Genome Institute"/>
            <person name="Aerts A."/>
            <person name="Atanasova L."/>
            <person name="Chenthamara K."/>
            <person name="Zhang J."/>
            <person name="Grujic M."/>
            <person name="Henrissat B."/>
            <person name="Kuo A."/>
            <person name="Salamov A."/>
            <person name="Lipzen A."/>
            <person name="Labutti K."/>
            <person name="Barry K."/>
            <person name="Miao Y."/>
            <person name="Rahimi M.J."/>
            <person name="Shen Q."/>
            <person name="Grigoriev I.V."/>
            <person name="Kubicek C.P."/>
            <person name="Druzhinina I.S."/>
        </authorList>
    </citation>
    <scope>NUCLEOTIDE SEQUENCE [LARGE SCALE GENOMIC DNA]</scope>
    <source>
        <strain evidence="2 3">ATCC 18648</strain>
    </source>
</reference>
<accession>A0A2T4CEV5</accession>
<feature type="compositionally biased region" description="Low complexity" evidence="1">
    <location>
        <begin position="1"/>
        <end position="11"/>
    </location>
</feature>
<evidence type="ECO:0000313" key="2">
    <source>
        <dbReference type="EMBL" id="PTB80070.1"/>
    </source>
</evidence>
<name>A0A2T4CEV5_TRILO</name>
<dbReference type="OrthoDB" id="5428081at2759"/>
<evidence type="ECO:0000313" key="3">
    <source>
        <dbReference type="Proteomes" id="UP000240760"/>
    </source>
</evidence>
<gene>
    <name evidence="2" type="ORF">M440DRAFT_1435787</name>
</gene>
<dbReference type="AlphaFoldDB" id="A0A2T4CEV5"/>
<dbReference type="Proteomes" id="UP000240760">
    <property type="component" value="Unassembled WGS sequence"/>
</dbReference>
<sequence length="249" mass="26669">MFQRSASSSSAQPRFLLSLSASSTPSQQQLHGPADNATACCWRLDSASPPDSACQSTSQDIELVAIHTTWDHSSRAASPRAGKHQRASLSLPALSPSALPEGGKSAFAGDESLGLTSRGRSASLDTSEESTADSLGMGMTAVEPQNKANQMASPNALTRQQKVKGGVWAVAFAAVIMVGTLTGAQLKSDKQKEQAIKEFRQVTPSEQIAMLQKQRAILVDQRAALQKKLDVFKERVRERHQAQETSKKP</sequence>
<feature type="compositionally biased region" description="Polar residues" evidence="1">
    <location>
        <begin position="114"/>
        <end position="125"/>
    </location>
</feature>
<organism evidence="2 3">
    <name type="scientific">Trichoderma longibrachiatum ATCC 18648</name>
    <dbReference type="NCBI Taxonomy" id="983965"/>
    <lineage>
        <taxon>Eukaryota</taxon>
        <taxon>Fungi</taxon>
        <taxon>Dikarya</taxon>
        <taxon>Ascomycota</taxon>
        <taxon>Pezizomycotina</taxon>
        <taxon>Sordariomycetes</taxon>
        <taxon>Hypocreomycetidae</taxon>
        <taxon>Hypocreales</taxon>
        <taxon>Hypocreaceae</taxon>
        <taxon>Trichoderma</taxon>
    </lineage>
</organism>
<evidence type="ECO:0000256" key="1">
    <source>
        <dbReference type="SAM" id="MobiDB-lite"/>
    </source>
</evidence>
<dbReference type="EMBL" id="KZ679127">
    <property type="protein sequence ID" value="PTB80070.1"/>
    <property type="molecule type" value="Genomic_DNA"/>
</dbReference>
<feature type="region of interest" description="Disordered" evidence="1">
    <location>
        <begin position="1"/>
        <end position="35"/>
    </location>
</feature>
<protein>
    <submittedName>
        <fullName evidence="2">Uncharacterized protein</fullName>
    </submittedName>
</protein>
<feature type="region of interest" description="Disordered" evidence="1">
    <location>
        <begin position="93"/>
        <end position="133"/>
    </location>
</feature>
<feature type="compositionally biased region" description="Polar residues" evidence="1">
    <location>
        <begin position="19"/>
        <end position="30"/>
    </location>
</feature>
<proteinExistence type="predicted"/>
<keyword evidence="3" id="KW-1185">Reference proteome</keyword>